<reference evidence="5" key="1">
    <citation type="submission" date="2019-08" db="EMBL/GenBank/DDBJ databases">
        <authorList>
            <person name="Kucharzyk K."/>
            <person name="Murdoch R.W."/>
            <person name="Higgins S."/>
            <person name="Loffler F."/>
        </authorList>
    </citation>
    <scope>NUCLEOTIDE SEQUENCE</scope>
</reference>
<dbReference type="GO" id="GO:0009098">
    <property type="term" value="P:L-leucine biosynthetic process"/>
    <property type="evidence" value="ECO:0007669"/>
    <property type="project" value="InterPro"/>
</dbReference>
<sequence length="473" mass="50738">MEHLYISDVTLRLEAKRTEKLLSFREKLEIARSLDRLRLYGVELWEIQNEKADVLLIKSIAAAVKESRLVMPCSLTKEGVALAWSAVKEAAKPCLLISAPTSTAQMEYICHKKPDQMLALIGELVAYAKSLCPEVEFCAEDATRSDKDFLYRALETAAAAGADAITLCDGSDGMLPEEFGRFVADAVKNAPSLKGKLIGVQCTDALSLSAACAVSAIAAGARLIKTSAGDDGQLSLETFAGILRARGMDLGLDAGLAMTELSRTAGQVRWMVSARSNSATPYDNSVQRQIDASVCLSTSSTISEIAALVKKLGYDLSEEDTAKVYDAFLRIADKKDVGEKELDAIVASAALQVPPTYTLESYVINSGNVITATAHIKLLRQGKTQQGFGLGDGPIDAAFLAIEQIIGHHYELDDFQIQSVTEGREAMGSALVRLRANGKLYSGNGISTDIIGASIHAYLSALNKIVYEEGGRT</sequence>
<gene>
    <name evidence="5" type="primary">leuA_35</name>
    <name evidence="5" type="ORF">SDC9_67440</name>
</gene>
<keyword evidence="2 5" id="KW-0808">Transferase</keyword>
<dbReference type="Pfam" id="PF00682">
    <property type="entry name" value="HMGL-like"/>
    <property type="match status" value="1"/>
</dbReference>
<proteinExistence type="predicted"/>
<dbReference type="InterPro" id="IPR000891">
    <property type="entry name" value="PYR_CT"/>
</dbReference>
<dbReference type="InterPro" id="IPR050073">
    <property type="entry name" value="2-IPM_HCS-like"/>
</dbReference>
<keyword evidence="3" id="KW-0100">Branched-chain amino acid biosynthesis</keyword>
<dbReference type="AlphaFoldDB" id="A0A644XZB8"/>
<evidence type="ECO:0000259" key="4">
    <source>
        <dbReference type="PROSITE" id="PS50991"/>
    </source>
</evidence>
<evidence type="ECO:0000256" key="2">
    <source>
        <dbReference type="ARBA" id="ARBA00022679"/>
    </source>
</evidence>
<dbReference type="SUPFAM" id="SSF51569">
    <property type="entry name" value="Aldolase"/>
    <property type="match status" value="1"/>
</dbReference>
<dbReference type="PANTHER" id="PTHR10277">
    <property type="entry name" value="HOMOCITRATE SYNTHASE-RELATED"/>
    <property type="match status" value="1"/>
</dbReference>
<dbReference type="InterPro" id="IPR036230">
    <property type="entry name" value="LeuA_allosteric_dom_sf"/>
</dbReference>
<dbReference type="PROSITE" id="PS50991">
    <property type="entry name" value="PYR_CT"/>
    <property type="match status" value="1"/>
</dbReference>
<name>A0A644XZB8_9ZZZZ</name>
<dbReference type="Gene3D" id="3.30.160.270">
    <property type="match status" value="1"/>
</dbReference>
<evidence type="ECO:0000313" key="5">
    <source>
        <dbReference type="EMBL" id="MPM21001.1"/>
    </source>
</evidence>
<dbReference type="InterPro" id="IPR013785">
    <property type="entry name" value="Aldolase_TIM"/>
</dbReference>
<evidence type="ECO:0000256" key="3">
    <source>
        <dbReference type="ARBA" id="ARBA00023304"/>
    </source>
</evidence>
<dbReference type="EC" id="2.3.3.13" evidence="5"/>
<dbReference type="SMART" id="SM00917">
    <property type="entry name" value="LeuA_dimer"/>
    <property type="match status" value="1"/>
</dbReference>
<dbReference type="EMBL" id="VSSQ01003501">
    <property type="protein sequence ID" value="MPM21001.1"/>
    <property type="molecule type" value="Genomic_DNA"/>
</dbReference>
<comment type="caution">
    <text evidence="5">The sequence shown here is derived from an EMBL/GenBank/DDBJ whole genome shotgun (WGS) entry which is preliminary data.</text>
</comment>
<dbReference type="GO" id="GO:0003852">
    <property type="term" value="F:2-isopropylmalate synthase activity"/>
    <property type="evidence" value="ECO:0007669"/>
    <property type="project" value="UniProtKB-EC"/>
</dbReference>
<dbReference type="PANTHER" id="PTHR10277:SF9">
    <property type="entry name" value="2-ISOPROPYLMALATE SYNTHASE 1, CHLOROPLASTIC-RELATED"/>
    <property type="match status" value="1"/>
</dbReference>
<organism evidence="5">
    <name type="scientific">bioreactor metagenome</name>
    <dbReference type="NCBI Taxonomy" id="1076179"/>
    <lineage>
        <taxon>unclassified sequences</taxon>
        <taxon>metagenomes</taxon>
        <taxon>ecological metagenomes</taxon>
    </lineage>
</organism>
<dbReference type="SUPFAM" id="SSF110921">
    <property type="entry name" value="2-isopropylmalate synthase LeuA, allosteric (dimerisation) domain"/>
    <property type="match status" value="1"/>
</dbReference>
<dbReference type="InterPro" id="IPR013709">
    <property type="entry name" value="2-isopropylmalate_synth_dimer"/>
</dbReference>
<dbReference type="Pfam" id="PF08502">
    <property type="entry name" value="LeuA_dimer"/>
    <property type="match status" value="1"/>
</dbReference>
<protein>
    <submittedName>
        <fullName evidence="5">2-isopropylmalate synthase</fullName>
        <ecNumber evidence="5">2.3.3.13</ecNumber>
    </submittedName>
</protein>
<accession>A0A644XZB8</accession>
<dbReference type="Gene3D" id="3.20.20.70">
    <property type="entry name" value="Aldolase class I"/>
    <property type="match status" value="1"/>
</dbReference>
<dbReference type="FunFam" id="3.30.160.270:FF:000003">
    <property type="entry name" value="2-isopropylmalate synthase"/>
    <property type="match status" value="1"/>
</dbReference>
<evidence type="ECO:0000256" key="1">
    <source>
        <dbReference type="ARBA" id="ARBA00022605"/>
    </source>
</evidence>
<keyword evidence="1" id="KW-0028">Amino-acid biosynthesis</keyword>
<feature type="domain" description="Pyruvate carboxyltransferase" evidence="4">
    <location>
        <begin position="4"/>
        <end position="262"/>
    </location>
</feature>
<keyword evidence="5" id="KW-0012">Acyltransferase</keyword>